<dbReference type="AlphaFoldDB" id="A0A830GWR7"/>
<dbReference type="OrthoDB" id="312811at2157"/>
<evidence type="ECO:0000313" key="7">
    <source>
        <dbReference type="EMBL" id="GGP21225.1"/>
    </source>
</evidence>
<keyword evidence="4 5" id="KW-0472">Membrane</keyword>
<dbReference type="PANTHER" id="PTHR43839">
    <property type="entry name" value="OPPC IN A BINDING PROTEIN-DEPENDENT TRANSPORT SYSTEM"/>
    <property type="match status" value="1"/>
</dbReference>
<dbReference type="InterPro" id="IPR035906">
    <property type="entry name" value="MetI-like_sf"/>
</dbReference>
<dbReference type="SUPFAM" id="SSF161098">
    <property type="entry name" value="MetI-like"/>
    <property type="match status" value="1"/>
</dbReference>
<reference evidence="7" key="1">
    <citation type="journal article" date="2014" name="Int. J. Syst. Evol. Microbiol.">
        <title>Complete genome sequence of Corynebacterium casei LMG S-19264T (=DSM 44701T), isolated from a smear-ripened cheese.</title>
        <authorList>
            <consortium name="US DOE Joint Genome Institute (JGI-PGF)"/>
            <person name="Walter F."/>
            <person name="Albersmeier A."/>
            <person name="Kalinowski J."/>
            <person name="Ruckert C."/>
        </authorList>
    </citation>
    <scope>NUCLEOTIDE SEQUENCE</scope>
    <source>
        <strain evidence="7">JCM 10088</strain>
    </source>
</reference>
<organism evidence="7 8">
    <name type="scientific">Thermocladium modestius</name>
    <dbReference type="NCBI Taxonomy" id="62609"/>
    <lineage>
        <taxon>Archaea</taxon>
        <taxon>Thermoproteota</taxon>
        <taxon>Thermoprotei</taxon>
        <taxon>Thermoproteales</taxon>
        <taxon>Thermoproteaceae</taxon>
        <taxon>Thermocladium</taxon>
    </lineage>
</organism>
<keyword evidence="8" id="KW-1185">Reference proteome</keyword>
<dbReference type="Proteomes" id="UP000610960">
    <property type="component" value="Unassembled WGS sequence"/>
</dbReference>
<dbReference type="RefSeq" id="WP_188596550.1">
    <property type="nucleotide sequence ID" value="NZ_BMNL01000003.1"/>
</dbReference>
<feature type="transmembrane region" description="Helical" evidence="5">
    <location>
        <begin position="386"/>
        <end position="415"/>
    </location>
</feature>
<evidence type="ECO:0000256" key="4">
    <source>
        <dbReference type="ARBA" id="ARBA00023136"/>
    </source>
</evidence>
<evidence type="ECO:0000256" key="5">
    <source>
        <dbReference type="RuleBase" id="RU363032"/>
    </source>
</evidence>
<protein>
    <submittedName>
        <fullName evidence="7">Peptide ABC transporter permease</fullName>
    </submittedName>
</protein>
<proteinExistence type="inferred from homology"/>
<feature type="transmembrane region" description="Helical" evidence="5">
    <location>
        <begin position="305"/>
        <end position="326"/>
    </location>
</feature>
<evidence type="ECO:0000313" key="8">
    <source>
        <dbReference type="Proteomes" id="UP000610960"/>
    </source>
</evidence>
<dbReference type="InterPro" id="IPR000515">
    <property type="entry name" value="MetI-like"/>
</dbReference>
<dbReference type="EMBL" id="BMNL01000003">
    <property type="protein sequence ID" value="GGP21225.1"/>
    <property type="molecule type" value="Genomic_DNA"/>
</dbReference>
<reference evidence="7" key="2">
    <citation type="submission" date="2020-09" db="EMBL/GenBank/DDBJ databases">
        <authorList>
            <person name="Sun Q."/>
            <person name="Ohkuma M."/>
        </authorList>
    </citation>
    <scope>NUCLEOTIDE SEQUENCE</scope>
    <source>
        <strain evidence="7">JCM 10088</strain>
    </source>
</reference>
<feature type="transmembrane region" description="Helical" evidence="5">
    <location>
        <begin position="332"/>
        <end position="348"/>
    </location>
</feature>
<keyword evidence="3 5" id="KW-1133">Transmembrane helix</keyword>
<evidence type="ECO:0000256" key="1">
    <source>
        <dbReference type="ARBA" id="ARBA00004141"/>
    </source>
</evidence>
<evidence type="ECO:0000256" key="3">
    <source>
        <dbReference type="ARBA" id="ARBA00022989"/>
    </source>
</evidence>
<gene>
    <name evidence="7" type="ORF">GCM10007981_12170</name>
</gene>
<comment type="caution">
    <text evidence="7">The sequence shown here is derived from an EMBL/GenBank/DDBJ whole genome shotgun (WGS) entry which is preliminary data.</text>
</comment>
<keyword evidence="2 5" id="KW-0812">Transmembrane</keyword>
<evidence type="ECO:0000256" key="2">
    <source>
        <dbReference type="ARBA" id="ARBA00022692"/>
    </source>
</evidence>
<dbReference type="Gene3D" id="1.10.3720.10">
    <property type="entry name" value="MetI-like"/>
    <property type="match status" value="1"/>
</dbReference>
<dbReference type="GO" id="GO:0055085">
    <property type="term" value="P:transmembrane transport"/>
    <property type="evidence" value="ECO:0007669"/>
    <property type="project" value="InterPro"/>
</dbReference>
<evidence type="ECO:0000259" key="6">
    <source>
        <dbReference type="PROSITE" id="PS50928"/>
    </source>
</evidence>
<feature type="domain" description="ABC transmembrane type-1" evidence="6">
    <location>
        <begin position="266"/>
        <end position="457"/>
    </location>
</feature>
<dbReference type="CDD" id="cd06261">
    <property type="entry name" value="TM_PBP2"/>
    <property type="match status" value="1"/>
</dbReference>
<dbReference type="GO" id="GO:0005886">
    <property type="term" value="C:plasma membrane"/>
    <property type="evidence" value="ECO:0007669"/>
    <property type="project" value="UniProtKB-SubCell"/>
</dbReference>
<dbReference type="Pfam" id="PF00528">
    <property type="entry name" value="BPD_transp_1"/>
    <property type="match status" value="1"/>
</dbReference>
<dbReference type="PANTHER" id="PTHR43839:SF1">
    <property type="entry name" value="OPPC IN A BINDING PROTEIN-DEPENDENT TRANSPORT SYSTEM"/>
    <property type="match status" value="1"/>
</dbReference>
<comment type="similarity">
    <text evidence="5">Belongs to the binding-protein-dependent transport system permease family.</text>
</comment>
<accession>A0A830GWR7</accession>
<comment type="subcellular location">
    <subcellularLocation>
        <location evidence="5">Cell membrane</location>
        <topology evidence="5">Multi-pass membrane protein</topology>
    </subcellularLocation>
    <subcellularLocation>
        <location evidence="1">Membrane</location>
        <topology evidence="1">Multi-pass membrane protein</topology>
    </subcellularLocation>
</comment>
<keyword evidence="5" id="KW-0813">Transport</keyword>
<dbReference type="PROSITE" id="PS50928">
    <property type="entry name" value="ABC_TM1"/>
    <property type="match status" value="1"/>
</dbReference>
<sequence>MTQKEEKRGSGFRILGMSPSEISREFFSSNTGKVASALFIVLVVVSIYSYFALPPNFGAIWNNPSYWKFNPDNAPPAWINYFTSQKLAPQTTVNPLESVTTYHGVTYISSTFSIENPYSVPWQDIYLVLNGIPKNSSAAVQLTIYRPDGSSISIGPLQFSGSYIDLASSPQVENQILSFFSSKGETITLAPTQSPIPLLFQTVNNGKIHPLDGNYTVKILVTVFGSVAGSSKDPNFITVIMRGNVYGLMGTDFEGHDLWEGLLAGFPIDLEIGIVSAVITMVIAIVVGIMSGYFRGWIDEVLTRITDIVITMPAFPLLIVFSVLFAWSLWDAILFLSILSWGGAARIIRSMIMQIREAQYIEGAKIVGARGSWILRNHILPQIMPYSLYLLVTSAPGAILTISALNFLNLAGSAYPTWGNLLYWADSTGALYAGMWWWVIPPGLLIAFVAVVFILVAIASEPVVNPRLRYG</sequence>
<feature type="transmembrane region" description="Helical" evidence="5">
    <location>
        <begin position="272"/>
        <end position="293"/>
    </location>
</feature>
<feature type="transmembrane region" description="Helical" evidence="5">
    <location>
        <begin position="34"/>
        <end position="53"/>
    </location>
</feature>
<name>A0A830GWR7_9CREN</name>
<feature type="transmembrane region" description="Helical" evidence="5">
    <location>
        <begin position="435"/>
        <end position="459"/>
    </location>
</feature>